<dbReference type="GO" id="GO:0006508">
    <property type="term" value="P:proteolysis"/>
    <property type="evidence" value="ECO:0007669"/>
    <property type="project" value="InterPro"/>
</dbReference>
<evidence type="ECO:0000259" key="3">
    <source>
        <dbReference type="Pfam" id="PF00675"/>
    </source>
</evidence>
<reference evidence="5 6" key="1">
    <citation type="submission" date="2019-07" db="EMBL/GenBank/DDBJ databases">
        <title>Genomic Encyclopedia of Type Strains, Phase I: the one thousand microbial genomes (KMG-I) project.</title>
        <authorList>
            <person name="Kyrpides N."/>
        </authorList>
    </citation>
    <scope>NUCLEOTIDE SEQUENCE [LARGE SCALE GENOMIC DNA]</scope>
    <source>
        <strain evidence="5 6">DSM 13558</strain>
    </source>
</reference>
<dbReference type="InterPro" id="IPR050361">
    <property type="entry name" value="MPP/UQCRC_Complex"/>
</dbReference>
<dbReference type="InterPro" id="IPR011249">
    <property type="entry name" value="Metalloenz_LuxS/M16"/>
</dbReference>
<dbReference type="InterPro" id="IPR007863">
    <property type="entry name" value="Peptidase_M16_C"/>
</dbReference>
<dbReference type="InterPro" id="IPR011765">
    <property type="entry name" value="Pept_M16_N"/>
</dbReference>
<accession>A0A562JHR9</accession>
<evidence type="ECO:0000313" key="6">
    <source>
        <dbReference type="Proteomes" id="UP000315343"/>
    </source>
</evidence>
<dbReference type="Pfam" id="PF05193">
    <property type="entry name" value="Peptidase_M16_C"/>
    <property type="match status" value="1"/>
</dbReference>
<dbReference type="RefSeq" id="WP_145079889.1">
    <property type="nucleotide sequence ID" value="NZ_VLKH01000002.1"/>
</dbReference>
<evidence type="ECO:0000259" key="4">
    <source>
        <dbReference type="Pfam" id="PF05193"/>
    </source>
</evidence>
<sequence>MIKKHTLDNGIRIVMEKIDYVKSASIGIWVNVGSNNENEETNGLSHFIEHMLFKGTENRKANEIAEDIDNLGGQLNAFTSKECTCFYVKVLDENIKDAVDILSDMFFNSLFQQEEIDKEISVVIEEIKMYEDSPEDVVHDKLTELIFKNSPMAYNILGTEENLKTFTTKKVVEYMKKNYTPYNTVIAVAGSFDEQEFVRMINEKFKDWHNDNIKHVDPEAEYKRSVVGVNKDLEQLHMCIGNKTIGRHHKNYYPLLVLNNLFGGTMSSRIFQEVREKKGLVYSIYSFVSNYSNTGIFSIYAGMSYNQAEDALRTILKEMISIKNGNISDEEFNRAKQQIKGNYILGLESTSSRMSSIGRRELLYNEIQYPEEVIESINNVKKKDVLNVAAELFDIDSLSITFTGNLNKNKDIEDKINKVLGEKYED</sequence>
<dbReference type="Gene3D" id="3.30.830.10">
    <property type="entry name" value="Metalloenzyme, LuxS/M16 peptidase-like"/>
    <property type="match status" value="2"/>
</dbReference>
<dbReference type="Pfam" id="PF00675">
    <property type="entry name" value="Peptidase_M16"/>
    <property type="match status" value="1"/>
</dbReference>
<organism evidence="5 6">
    <name type="scientific">Sedimentibacter saalensis</name>
    <dbReference type="NCBI Taxonomy" id="130788"/>
    <lineage>
        <taxon>Bacteria</taxon>
        <taxon>Bacillati</taxon>
        <taxon>Bacillota</taxon>
        <taxon>Tissierellia</taxon>
        <taxon>Sedimentibacter</taxon>
    </lineage>
</organism>
<dbReference type="EMBL" id="VLKH01000002">
    <property type="protein sequence ID" value="TWH82345.1"/>
    <property type="molecule type" value="Genomic_DNA"/>
</dbReference>
<dbReference type="PANTHER" id="PTHR11851">
    <property type="entry name" value="METALLOPROTEASE"/>
    <property type="match status" value="1"/>
</dbReference>
<dbReference type="OrthoDB" id="9811314at2"/>
<dbReference type="SUPFAM" id="SSF63411">
    <property type="entry name" value="LuxS/MPP-like metallohydrolase"/>
    <property type="match status" value="2"/>
</dbReference>
<proteinExistence type="inferred from homology"/>
<feature type="domain" description="Peptidase M16 N-terminal" evidence="3">
    <location>
        <begin position="12"/>
        <end position="159"/>
    </location>
</feature>
<dbReference type="GO" id="GO:0046872">
    <property type="term" value="F:metal ion binding"/>
    <property type="evidence" value="ECO:0007669"/>
    <property type="project" value="InterPro"/>
</dbReference>
<dbReference type="FunFam" id="3.30.830.10:FF:000008">
    <property type="entry name" value="Mitochondrial-processing peptidase subunit beta"/>
    <property type="match status" value="1"/>
</dbReference>
<dbReference type="InterPro" id="IPR001431">
    <property type="entry name" value="Pept_M16_Zn_BS"/>
</dbReference>
<gene>
    <name evidence="5" type="ORF">LY60_00643</name>
</gene>
<comment type="similarity">
    <text evidence="1 2">Belongs to the peptidase M16 family.</text>
</comment>
<name>A0A562JHR9_9FIRM</name>
<evidence type="ECO:0000256" key="2">
    <source>
        <dbReference type="RuleBase" id="RU004447"/>
    </source>
</evidence>
<evidence type="ECO:0000256" key="1">
    <source>
        <dbReference type="ARBA" id="ARBA00007261"/>
    </source>
</evidence>
<dbReference type="AlphaFoldDB" id="A0A562JHR9"/>
<protein>
    <submittedName>
        <fullName evidence="5">Putative Zn-dependent peptidase</fullName>
    </submittedName>
</protein>
<dbReference type="PROSITE" id="PS00143">
    <property type="entry name" value="INSULINASE"/>
    <property type="match status" value="1"/>
</dbReference>
<keyword evidence="6" id="KW-1185">Reference proteome</keyword>
<dbReference type="GO" id="GO:0004222">
    <property type="term" value="F:metalloendopeptidase activity"/>
    <property type="evidence" value="ECO:0007669"/>
    <property type="project" value="InterPro"/>
</dbReference>
<dbReference type="Proteomes" id="UP000315343">
    <property type="component" value="Unassembled WGS sequence"/>
</dbReference>
<comment type="caution">
    <text evidence="5">The sequence shown here is derived from an EMBL/GenBank/DDBJ whole genome shotgun (WGS) entry which is preliminary data.</text>
</comment>
<feature type="domain" description="Peptidase M16 C-terminal" evidence="4">
    <location>
        <begin position="166"/>
        <end position="338"/>
    </location>
</feature>
<dbReference type="PANTHER" id="PTHR11851:SF49">
    <property type="entry name" value="MITOCHONDRIAL-PROCESSING PEPTIDASE SUBUNIT ALPHA"/>
    <property type="match status" value="1"/>
</dbReference>
<evidence type="ECO:0000313" key="5">
    <source>
        <dbReference type="EMBL" id="TWH82345.1"/>
    </source>
</evidence>